<dbReference type="EMBL" id="UHJG01000002">
    <property type="protein sequence ID" value="SUQ37289.1"/>
    <property type="molecule type" value="Genomic_DNA"/>
</dbReference>
<evidence type="ECO:0000313" key="4">
    <source>
        <dbReference type="Proteomes" id="UP000255169"/>
    </source>
</evidence>
<keyword evidence="4" id="KW-1185">Reference proteome</keyword>
<feature type="transmembrane region" description="Helical" evidence="1">
    <location>
        <begin position="371"/>
        <end position="388"/>
    </location>
</feature>
<gene>
    <name evidence="2" type="ORF">CSF007_11695</name>
    <name evidence="3" type="ORF">NCTC10476_03411</name>
</gene>
<name>A0A0A8VKE3_YERRU</name>
<dbReference type="OrthoDB" id="2972222at2"/>
<reference evidence="2" key="1">
    <citation type="journal article" date="2015" name="Genome Announc.">
        <title>Complete Genome Sequence of Yersinia ruckeri Strain CSF007-82, Etiologic Agent of Red Mouth Disease in Salmonid Fish.</title>
        <authorList>
            <person name="Nelson M.C."/>
            <person name="LaPatra S.E."/>
            <person name="Welch T.J."/>
            <person name="Graf J."/>
        </authorList>
    </citation>
    <scope>NUCLEOTIDE SEQUENCE</scope>
    <source>
        <strain evidence="2">CSF007-82</strain>
    </source>
</reference>
<dbReference type="AlphaFoldDB" id="A0A0A8VKE3"/>
<dbReference type="RefSeq" id="WP_049688208.1">
    <property type="nucleotide sequence ID" value="NZ_CCYO01000032.1"/>
</dbReference>
<feature type="transmembrane region" description="Helical" evidence="1">
    <location>
        <begin position="476"/>
        <end position="495"/>
    </location>
</feature>
<protein>
    <submittedName>
        <fullName evidence="2">Uncharacterized protein</fullName>
    </submittedName>
</protein>
<evidence type="ECO:0000313" key="3">
    <source>
        <dbReference type="EMBL" id="SUQ37289.1"/>
    </source>
</evidence>
<dbReference type="Proteomes" id="UP000255169">
    <property type="component" value="Unassembled WGS sequence"/>
</dbReference>
<proteinExistence type="predicted"/>
<feature type="transmembrane region" description="Helical" evidence="1">
    <location>
        <begin position="394"/>
        <end position="417"/>
    </location>
</feature>
<keyword evidence="1" id="KW-0472">Membrane</keyword>
<dbReference type="EMBL" id="LN681231">
    <property type="protein sequence ID" value="CEK28081.1"/>
    <property type="molecule type" value="Genomic_DNA"/>
</dbReference>
<keyword evidence="1" id="KW-0812">Transmembrane</keyword>
<keyword evidence="1" id="KW-1133">Transmembrane helix</keyword>
<evidence type="ECO:0000256" key="1">
    <source>
        <dbReference type="SAM" id="Phobius"/>
    </source>
</evidence>
<organism evidence="2">
    <name type="scientific">Yersinia ruckeri</name>
    <dbReference type="NCBI Taxonomy" id="29486"/>
    <lineage>
        <taxon>Bacteria</taxon>
        <taxon>Pseudomonadati</taxon>
        <taxon>Pseudomonadota</taxon>
        <taxon>Gammaproteobacteria</taxon>
        <taxon>Enterobacterales</taxon>
        <taxon>Yersiniaceae</taxon>
        <taxon>Yersinia</taxon>
    </lineage>
</organism>
<evidence type="ECO:0000313" key="2">
    <source>
        <dbReference type="EMBL" id="CEK28081.1"/>
    </source>
</evidence>
<reference evidence="3 4" key="2">
    <citation type="submission" date="2018-06" db="EMBL/GenBank/DDBJ databases">
        <authorList>
            <consortium name="Pathogen Informatics"/>
            <person name="Doyle S."/>
        </authorList>
    </citation>
    <scope>NUCLEOTIDE SEQUENCE [LARGE SCALE GENOMIC DNA]</scope>
    <source>
        <strain evidence="3 4">NCTC10476</strain>
    </source>
</reference>
<sequence length="558" mass="64826">MKFLDGIANTFFNAELIYINDDFNRCSAIYQVHETTVSHDYIVRANYVKEQLALHQLTYDIAIKYDGISLVTYSQASIPEEIHTEIVNQFRFVEDNCKLEIDIKIYKSNSHNNLNTSHIFNLKNYISGPILKSDFEFINFLKQFDLSKKIKIKCWESLNQFSTSTIIFEDSNKPLLTEDNLDDRQSIISKRNKCCHFTNDAEYRFTPDDFNLTTECIYPEIKEKLERLTLLFSLVYLSDYSEIINIDSKIIIDYKMKGYRLISNKMDLSTANLRTVKELYGIYQWIYNQGNFVDKIGLAKNIISIHMTNNDIASLSSGALRSIESGYDIYLKENVKQYIEIKNKISELLISQSDKASDITKNMLGTLKTSFWSVVTFFITVILVRLITSKGEGIIFTGEIAIMTYIFIFFSGIYHWLSECEVNEDKARLFDRYTTIKDRYKDLLNEDDLKKVIDTEKLKEKDQLYIQNRRGTYRTIWILFNIVMFLTVTAIYFYGKNTQTSSNITSTTQTTEVAVPSSNIKNKFSTDNSKEQVKPKALPINPSEILIPHLDTSKKKID</sequence>
<dbReference type="GeneID" id="66880005"/>
<accession>A0A0A8VKE3</accession>